<evidence type="ECO:0000313" key="1">
    <source>
        <dbReference type="EMBL" id="KAG5647515.1"/>
    </source>
</evidence>
<organism evidence="1 2">
    <name type="scientific">Asterophora parasitica</name>
    <dbReference type="NCBI Taxonomy" id="117018"/>
    <lineage>
        <taxon>Eukaryota</taxon>
        <taxon>Fungi</taxon>
        <taxon>Dikarya</taxon>
        <taxon>Basidiomycota</taxon>
        <taxon>Agaricomycotina</taxon>
        <taxon>Agaricomycetes</taxon>
        <taxon>Agaricomycetidae</taxon>
        <taxon>Agaricales</taxon>
        <taxon>Tricholomatineae</taxon>
        <taxon>Lyophyllaceae</taxon>
        <taxon>Asterophora</taxon>
    </lineage>
</organism>
<dbReference type="AlphaFoldDB" id="A0A9P7GHQ1"/>
<gene>
    <name evidence="1" type="ORF">DXG03_009452</name>
</gene>
<dbReference type="Proteomes" id="UP000775547">
    <property type="component" value="Unassembled WGS sequence"/>
</dbReference>
<dbReference type="InterPro" id="IPR029063">
    <property type="entry name" value="SAM-dependent_MTases_sf"/>
</dbReference>
<accession>A0A9P7GHQ1</accession>
<proteinExistence type="predicted"/>
<name>A0A9P7GHQ1_9AGAR</name>
<sequence length="80" mass="9387">MDAMMTSKGDVWDPPEQVVTDCTKEVNETLRVLRKGKGLFIYLTFGQPHFRKRYLTRPGSTLEIKELGEAFHYYLYIVRT</sequence>
<evidence type="ECO:0000313" key="2">
    <source>
        <dbReference type="Proteomes" id="UP000775547"/>
    </source>
</evidence>
<dbReference type="Gene3D" id="3.40.50.150">
    <property type="entry name" value="Vaccinia Virus protein VP39"/>
    <property type="match status" value="1"/>
</dbReference>
<dbReference type="OrthoDB" id="411785at2759"/>
<reference evidence="1" key="2">
    <citation type="submission" date="2021-10" db="EMBL/GenBank/DDBJ databases">
        <title>Phylogenomics reveals ancestral predisposition of the termite-cultivated fungus Termitomyces towards a domesticated lifestyle.</title>
        <authorList>
            <person name="Auxier B."/>
            <person name="Grum-Grzhimaylo A."/>
            <person name="Cardenas M.E."/>
            <person name="Lodge J.D."/>
            <person name="Laessoe T."/>
            <person name="Pedersen O."/>
            <person name="Smith M.E."/>
            <person name="Kuyper T.W."/>
            <person name="Franco-Molano E.A."/>
            <person name="Baroni T.J."/>
            <person name="Aanen D.K."/>
        </authorList>
    </citation>
    <scope>NUCLEOTIDE SEQUENCE</scope>
    <source>
        <strain evidence="1">AP01</strain>
        <tissue evidence="1">Mycelium</tissue>
    </source>
</reference>
<dbReference type="EMBL" id="JABCKV010000009">
    <property type="protein sequence ID" value="KAG5647515.1"/>
    <property type="molecule type" value="Genomic_DNA"/>
</dbReference>
<keyword evidence="2" id="KW-1185">Reference proteome</keyword>
<reference evidence="1" key="1">
    <citation type="submission" date="2020-07" db="EMBL/GenBank/DDBJ databases">
        <authorList>
            <person name="Nieuwenhuis M."/>
            <person name="Van De Peppel L.J.J."/>
        </authorList>
    </citation>
    <scope>NUCLEOTIDE SEQUENCE</scope>
    <source>
        <strain evidence="1">AP01</strain>
        <tissue evidence="1">Mycelium</tissue>
    </source>
</reference>
<protein>
    <submittedName>
        <fullName evidence="1">Uncharacterized protein</fullName>
    </submittedName>
</protein>
<comment type="caution">
    <text evidence="1">The sequence shown here is derived from an EMBL/GenBank/DDBJ whole genome shotgun (WGS) entry which is preliminary data.</text>
</comment>